<evidence type="ECO:0000313" key="1">
    <source>
        <dbReference type="EMBL" id="MFC6387529.1"/>
    </source>
</evidence>
<keyword evidence="2" id="KW-1185">Reference proteome</keyword>
<protein>
    <recommendedName>
        <fullName evidence="3">YozE SAM-like domain-containing protein</fullName>
    </recommendedName>
</protein>
<gene>
    <name evidence="1" type="ORF">ACFP7A_13055</name>
</gene>
<reference evidence="2" key="1">
    <citation type="journal article" date="2019" name="Int. J. Syst. Evol. Microbiol.">
        <title>The Global Catalogue of Microorganisms (GCM) 10K type strain sequencing project: providing services to taxonomists for standard genome sequencing and annotation.</title>
        <authorList>
            <consortium name="The Broad Institute Genomics Platform"/>
            <consortium name="The Broad Institute Genome Sequencing Center for Infectious Disease"/>
            <person name="Wu L."/>
            <person name="Ma J."/>
        </authorList>
    </citation>
    <scope>NUCLEOTIDE SEQUENCE [LARGE SCALE GENOMIC DNA]</scope>
    <source>
        <strain evidence="2">CCUG 42001</strain>
    </source>
</reference>
<dbReference type="EMBL" id="JBHSTQ010000016">
    <property type="protein sequence ID" value="MFC6387529.1"/>
    <property type="molecule type" value="Genomic_DNA"/>
</dbReference>
<evidence type="ECO:0000313" key="2">
    <source>
        <dbReference type="Proteomes" id="UP001596267"/>
    </source>
</evidence>
<accession>A0ABW1WJX6</accession>
<dbReference type="RefSeq" id="WP_253077277.1">
    <property type="nucleotide sequence ID" value="NZ_JAMXWN010000018.1"/>
</dbReference>
<dbReference type="Proteomes" id="UP001596267">
    <property type="component" value="Unassembled WGS sequence"/>
</dbReference>
<proteinExistence type="predicted"/>
<evidence type="ECO:0008006" key="3">
    <source>
        <dbReference type="Google" id="ProtNLM"/>
    </source>
</evidence>
<sequence length="83" mass="10138">MDFIQYLINRQSMRKEGRKIGEVSANQYNNRLDNLKKRGIYNGEDHLTEDMILQINDIYANKTSEYERTINYYIEYKHYLENH</sequence>
<comment type="caution">
    <text evidence="1">The sequence shown here is derived from an EMBL/GenBank/DDBJ whole genome shotgun (WGS) entry which is preliminary data.</text>
</comment>
<name>A0ABW1WJX6_9BACL</name>
<organism evidence="1 2">
    <name type="scientific">Sporolactobacillus kofuensis</name>
    <dbReference type="NCBI Taxonomy" id="269672"/>
    <lineage>
        <taxon>Bacteria</taxon>
        <taxon>Bacillati</taxon>
        <taxon>Bacillota</taxon>
        <taxon>Bacilli</taxon>
        <taxon>Bacillales</taxon>
        <taxon>Sporolactobacillaceae</taxon>
        <taxon>Sporolactobacillus</taxon>
    </lineage>
</organism>